<gene>
    <name evidence="1" type="ORF">Srubr_02480</name>
</gene>
<dbReference type="RefSeq" id="WP_189999691.1">
    <property type="nucleotide sequence ID" value="NZ_BNCB01000032.1"/>
</dbReference>
<name>A0ABQ3R3N1_STRRR</name>
<dbReference type="EMBL" id="BNEA01000001">
    <property type="protein sequence ID" value="GHI50402.1"/>
    <property type="molecule type" value="Genomic_DNA"/>
</dbReference>
<proteinExistence type="predicted"/>
<evidence type="ECO:0000313" key="2">
    <source>
        <dbReference type="Proteomes" id="UP000646738"/>
    </source>
</evidence>
<accession>A0ABQ3R3N1</accession>
<sequence>MSTQQPSSINDGTPTRDHAAALHWAAVALGLAEARAQQGNPLTDDERTAFDRYQAAAHGHGFSNEQIRCYLDTLRPAVTR</sequence>
<protein>
    <submittedName>
        <fullName evidence="1">Uncharacterized protein</fullName>
    </submittedName>
</protein>
<dbReference type="Proteomes" id="UP000646738">
    <property type="component" value="Unassembled WGS sequence"/>
</dbReference>
<reference evidence="2" key="1">
    <citation type="submission" date="2023-07" db="EMBL/GenBank/DDBJ databases">
        <title>Whole genome shotgun sequence of Streptomyces achromogenes subsp. rubradiris NBRC 14000.</title>
        <authorList>
            <person name="Komaki H."/>
            <person name="Tamura T."/>
        </authorList>
    </citation>
    <scope>NUCLEOTIDE SEQUENCE [LARGE SCALE GENOMIC DNA]</scope>
    <source>
        <strain evidence="2">NBRC 14000</strain>
    </source>
</reference>
<evidence type="ECO:0000313" key="1">
    <source>
        <dbReference type="EMBL" id="GHI50402.1"/>
    </source>
</evidence>
<keyword evidence="2" id="KW-1185">Reference proteome</keyword>
<comment type="caution">
    <text evidence="1">The sequence shown here is derived from an EMBL/GenBank/DDBJ whole genome shotgun (WGS) entry which is preliminary data.</text>
</comment>
<organism evidence="1 2">
    <name type="scientific">Streptomyces rubradiris</name>
    <name type="common">Streptomyces achromogenes subsp. rubradiris</name>
    <dbReference type="NCBI Taxonomy" id="285531"/>
    <lineage>
        <taxon>Bacteria</taxon>
        <taxon>Bacillati</taxon>
        <taxon>Actinomycetota</taxon>
        <taxon>Actinomycetes</taxon>
        <taxon>Kitasatosporales</taxon>
        <taxon>Streptomycetaceae</taxon>
        <taxon>Streptomyces</taxon>
    </lineage>
</organism>